<dbReference type="EMBL" id="BJWL01000005">
    <property type="protein sequence ID" value="GFY86471.1"/>
    <property type="molecule type" value="Genomic_DNA"/>
</dbReference>
<protein>
    <submittedName>
        <fullName evidence="1">Uncharacterized protein</fullName>
    </submittedName>
</protein>
<dbReference type="AlphaFoldDB" id="A0A7J0EJ31"/>
<comment type="caution">
    <text evidence="1">The sequence shown here is derived from an EMBL/GenBank/DDBJ whole genome shotgun (WGS) entry which is preliminary data.</text>
</comment>
<proteinExistence type="predicted"/>
<evidence type="ECO:0000313" key="1">
    <source>
        <dbReference type="EMBL" id="GFY86471.1"/>
    </source>
</evidence>
<reference evidence="1 2" key="1">
    <citation type="submission" date="2019-07" db="EMBL/GenBank/DDBJ databases">
        <title>De Novo Assembly of kiwifruit Actinidia rufa.</title>
        <authorList>
            <person name="Sugita-Konishi S."/>
            <person name="Sato K."/>
            <person name="Mori E."/>
            <person name="Abe Y."/>
            <person name="Kisaki G."/>
            <person name="Hamano K."/>
            <person name="Suezawa K."/>
            <person name="Otani M."/>
            <person name="Fukuda T."/>
            <person name="Manabe T."/>
            <person name="Gomi K."/>
            <person name="Tabuchi M."/>
            <person name="Akimitsu K."/>
            <person name="Kataoka I."/>
        </authorList>
    </citation>
    <scope>NUCLEOTIDE SEQUENCE [LARGE SCALE GENOMIC DNA]</scope>
    <source>
        <strain evidence="2">cv. Fuchu</strain>
    </source>
</reference>
<sequence length="194" mass="21844">MTLPRIMTPAEPLYGQSCCRKMSLTSRRRAGNQGPTNDVASPSKYLKLSRANRPFLDLFSICATWFHEEEMLEDEVDEVPEKVLEVVGYAECVGAATCLSLVGWWTTVSPQNVAVQVHALPLQMALMAVHLPFFQWIRIDDLKVLPPGPSTAEIALRQWKDLVAILWKIVSSLSRAELDACYWIVRRCPESSLI</sequence>
<keyword evidence="2" id="KW-1185">Reference proteome</keyword>
<name>A0A7J0EJ31_9ERIC</name>
<gene>
    <name evidence="1" type="ORF">Acr_05g0001100</name>
</gene>
<dbReference type="Proteomes" id="UP000585474">
    <property type="component" value="Unassembled WGS sequence"/>
</dbReference>
<organism evidence="1 2">
    <name type="scientific">Actinidia rufa</name>
    <dbReference type="NCBI Taxonomy" id="165716"/>
    <lineage>
        <taxon>Eukaryota</taxon>
        <taxon>Viridiplantae</taxon>
        <taxon>Streptophyta</taxon>
        <taxon>Embryophyta</taxon>
        <taxon>Tracheophyta</taxon>
        <taxon>Spermatophyta</taxon>
        <taxon>Magnoliopsida</taxon>
        <taxon>eudicotyledons</taxon>
        <taxon>Gunneridae</taxon>
        <taxon>Pentapetalae</taxon>
        <taxon>asterids</taxon>
        <taxon>Ericales</taxon>
        <taxon>Actinidiaceae</taxon>
        <taxon>Actinidia</taxon>
    </lineage>
</organism>
<evidence type="ECO:0000313" key="2">
    <source>
        <dbReference type="Proteomes" id="UP000585474"/>
    </source>
</evidence>
<accession>A0A7J0EJ31</accession>